<feature type="region of interest" description="Disordered" evidence="1">
    <location>
        <begin position="1"/>
        <end position="82"/>
    </location>
</feature>
<evidence type="ECO:0000313" key="2">
    <source>
        <dbReference type="Proteomes" id="UP000887566"/>
    </source>
</evidence>
<dbReference type="WBParaSite" id="PSAMB.scaffold822size40855.g9009.t2">
    <property type="protein sequence ID" value="PSAMB.scaffold822size40855.g9009.t2"/>
    <property type="gene ID" value="PSAMB.scaffold822size40855.g9009"/>
</dbReference>
<feature type="compositionally biased region" description="Low complexity" evidence="1">
    <location>
        <begin position="241"/>
        <end position="255"/>
    </location>
</feature>
<accession>A0A914XHT5</accession>
<keyword evidence="2" id="KW-1185">Reference proteome</keyword>
<feature type="region of interest" description="Disordered" evidence="1">
    <location>
        <begin position="219"/>
        <end position="288"/>
    </location>
</feature>
<dbReference type="AlphaFoldDB" id="A0A914XHT5"/>
<feature type="compositionally biased region" description="Polar residues" evidence="1">
    <location>
        <begin position="256"/>
        <end position="277"/>
    </location>
</feature>
<organism evidence="2 3">
    <name type="scientific">Plectus sambesii</name>
    <dbReference type="NCBI Taxonomy" id="2011161"/>
    <lineage>
        <taxon>Eukaryota</taxon>
        <taxon>Metazoa</taxon>
        <taxon>Ecdysozoa</taxon>
        <taxon>Nematoda</taxon>
        <taxon>Chromadorea</taxon>
        <taxon>Plectida</taxon>
        <taxon>Plectina</taxon>
        <taxon>Plectoidea</taxon>
        <taxon>Plectidae</taxon>
        <taxon>Plectus</taxon>
    </lineage>
</organism>
<feature type="region of interest" description="Disordered" evidence="1">
    <location>
        <begin position="405"/>
        <end position="459"/>
    </location>
</feature>
<evidence type="ECO:0000256" key="1">
    <source>
        <dbReference type="SAM" id="MobiDB-lite"/>
    </source>
</evidence>
<feature type="compositionally biased region" description="Basic residues" evidence="1">
    <location>
        <begin position="219"/>
        <end position="231"/>
    </location>
</feature>
<proteinExistence type="predicted"/>
<reference evidence="3" key="1">
    <citation type="submission" date="2022-11" db="UniProtKB">
        <authorList>
            <consortium name="WormBaseParasite"/>
        </authorList>
    </citation>
    <scope>IDENTIFICATION</scope>
</reference>
<feature type="compositionally biased region" description="Polar residues" evidence="1">
    <location>
        <begin position="61"/>
        <end position="74"/>
    </location>
</feature>
<sequence length="572" mass="63167">MTAYQRICFDAEDNPPPSYYSKDDDDTDDDRPSPPELPQVHTSKKIDPQEWLKAPEFIPRSKQQVLQQDKNPVQQFDLPPPEDYGDYKAEEFSAHDGNEMPPSFLPMPMPMFGRPPLGPMFDPSAAAMFAPHPGLLPPPLGVAFGGLPRLPMSFVPRPPAFRIPLKPAFPQYIGGRMPLRPQLGQFNQLIRPGAVPPGYTANITSINSGNGPPIHAIVLKKKRKKRNRRQKTKLDDENAVTPSPQDPSDPNNSTSAGAGSSKESTPTYEDVSTTDMASSEPDLSKMPQLPSEAVEEAFGRIDQAAVMGGSCPDLSDAQRELWDEFLFAAAVDDPNMRQTGGVVNAHQKEEFSSITSPLPLNNEYEVCGRAVMSALESAVTTDKISSPAVRAIDRQLRQQMGVKMDDSFIDSATGGGRDQSRESSAAEERVFDRLLKDSETSKRRSNAARTPKSIFDEMEDRENFERAQLHARSTAIVQAPNDSRVSSVLVGRDMLLDGNRLFCGSGYVENRSDDGMRITVNAFEDPEELTLSDNDDPAPSRFQMIHSALKRNLNSQQYGRLNPPDRTCCSLM</sequence>
<dbReference type="Proteomes" id="UP000887566">
    <property type="component" value="Unplaced"/>
</dbReference>
<evidence type="ECO:0000313" key="3">
    <source>
        <dbReference type="WBParaSite" id="PSAMB.scaffold822size40855.g9009.t2"/>
    </source>
</evidence>
<protein>
    <submittedName>
        <fullName evidence="3">Uncharacterized protein</fullName>
    </submittedName>
</protein>
<name>A0A914XHT5_9BILA</name>
<feature type="compositionally biased region" description="Basic and acidic residues" evidence="1">
    <location>
        <begin position="418"/>
        <end position="442"/>
    </location>
</feature>